<dbReference type="SUPFAM" id="SSF103473">
    <property type="entry name" value="MFS general substrate transporter"/>
    <property type="match status" value="1"/>
</dbReference>
<comment type="subcellular location">
    <subcellularLocation>
        <location evidence="1">Cell membrane</location>
        <topology evidence="1">Multi-pass membrane protein</topology>
    </subcellularLocation>
</comment>
<dbReference type="RefSeq" id="WP_073484229.1">
    <property type="nucleotide sequence ID" value="NZ_FQVN01000005.1"/>
</dbReference>
<dbReference type="Gene3D" id="1.20.1720.10">
    <property type="entry name" value="Multidrug resistance protein D"/>
    <property type="match status" value="1"/>
</dbReference>
<feature type="transmembrane region" description="Helical" evidence="5">
    <location>
        <begin position="21"/>
        <end position="45"/>
    </location>
</feature>
<feature type="transmembrane region" description="Helical" evidence="5">
    <location>
        <begin position="207"/>
        <end position="227"/>
    </location>
</feature>
<dbReference type="Proteomes" id="UP000184501">
    <property type="component" value="Unassembled WGS sequence"/>
</dbReference>
<evidence type="ECO:0000256" key="5">
    <source>
        <dbReference type="SAM" id="Phobius"/>
    </source>
</evidence>
<feature type="transmembrane region" description="Helical" evidence="5">
    <location>
        <begin position="315"/>
        <end position="333"/>
    </location>
</feature>
<dbReference type="GO" id="GO:0005886">
    <property type="term" value="C:plasma membrane"/>
    <property type="evidence" value="ECO:0007669"/>
    <property type="project" value="UniProtKB-SubCell"/>
</dbReference>
<accession>A0A1M5EXY9</accession>
<protein>
    <submittedName>
        <fullName evidence="7">Drug resistance transporter, EmrB/QacA subfamily</fullName>
    </submittedName>
</protein>
<dbReference type="InterPro" id="IPR020846">
    <property type="entry name" value="MFS_dom"/>
</dbReference>
<gene>
    <name evidence="7" type="ORF">SAMN05444320_105188</name>
</gene>
<dbReference type="GO" id="GO:0022857">
    <property type="term" value="F:transmembrane transporter activity"/>
    <property type="evidence" value="ECO:0007669"/>
    <property type="project" value="InterPro"/>
</dbReference>
<dbReference type="InterPro" id="IPR036259">
    <property type="entry name" value="MFS_trans_sf"/>
</dbReference>
<feature type="transmembrane region" description="Helical" evidence="5">
    <location>
        <begin position="113"/>
        <end position="134"/>
    </location>
</feature>
<evidence type="ECO:0000313" key="8">
    <source>
        <dbReference type="Proteomes" id="UP000184501"/>
    </source>
</evidence>
<feature type="transmembrane region" description="Helical" evidence="5">
    <location>
        <begin position="146"/>
        <end position="165"/>
    </location>
</feature>
<dbReference type="Pfam" id="PF07690">
    <property type="entry name" value="MFS_1"/>
    <property type="match status" value="1"/>
</dbReference>
<sequence>MAREQVVAVAEEPVGHPRRRAILVALCVALFAVNFGTLTLAVALPTIGAELKADNTALQWIADSYVLALAALLIAAGSVADRFGRRAVLLVGLAAFGMASGLAALCATPGQLVAARAVQGVGAALIMPATLSILRNTFPRQELAKALAAWTAVISLGIAFGPIAGGLLTELFGWSAIFLANVPLAVVAAVLAGALVPESRAPGRRRLDHPGMALSALSLTALVFAVIEAPHAGWLSVRTVLVLAVAVALGALFLRVESRAEHPLVDLAMVRRPRFWSASLSVALAYFAMTGTAFLVPQYLVSVQRNDPAATALKILPVAGGALLAAVVVTPLMRRFGARTLIMAGLGATGLGLALLSLLGWWNHEWLALAALGIQGVGIGVAVTAGSETIMSSVPPDQAGPAGAIDETAVELGGSLGIAVMGSVFAGTYAGAVGGARGVPDGRSEEVARSIEAATAVADQLGGAAGALVRAVAVDSFLTGLRAAALAALVFVAAGVVVARLFLPRHDHELAGSSTAPGGTP</sequence>
<dbReference type="PANTHER" id="PTHR42718:SF42">
    <property type="entry name" value="EXPORT PROTEIN"/>
    <property type="match status" value="1"/>
</dbReference>
<dbReference type="Gene3D" id="1.20.1250.20">
    <property type="entry name" value="MFS general substrate transporter like domains"/>
    <property type="match status" value="1"/>
</dbReference>
<feature type="domain" description="Major facilitator superfamily (MFS) profile" evidence="6">
    <location>
        <begin position="22"/>
        <end position="507"/>
    </location>
</feature>
<feature type="transmembrane region" description="Helical" evidence="5">
    <location>
        <begin position="87"/>
        <end position="107"/>
    </location>
</feature>
<dbReference type="PANTHER" id="PTHR42718">
    <property type="entry name" value="MAJOR FACILITATOR SUPERFAMILY MULTIDRUG TRANSPORTER MFSC"/>
    <property type="match status" value="1"/>
</dbReference>
<feature type="transmembrane region" description="Helical" evidence="5">
    <location>
        <begin position="366"/>
        <end position="385"/>
    </location>
</feature>
<dbReference type="EMBL" id="FQVN01000005">
    <property type="protein sequence ID" value="SHF84068.1"/>
    <property type="molecule type" value="Genomic_DNA"/>
</dbReference>
<evidence type="ECO:0000313" key="7">
    <source>
        <dbReference type="EMBL" id="SHF84068.1"/>
    </source>
</evidence>
<evidence type="ECO:0000256" key="3">
    <source>
        <dbReference type="ARBA" id="ARBA00022989"/>
    </source>
</evidence>
<dbReference type="PRINTS" id="PR01036">
    <property type="entry name" value="TCRTETB"/>
</dbReference>
<evidence type="ECO:0000256" key="1">
    <source>
        <dbReference type="ARBA" id="ARBA00004651"/>
    </source>
</evidence>
<dbReference type="InterPro" id="IPR011701">
    <property type="entry name" value="MFS"/>
</dbReference>
<evidence type="ECO:0000256" key="2">
    <source>
        <dbReference type="ARBA" id="ARBA00022692"/>
    </source>
</evidence>
<feature type="transmembrane region" description="Helical" evidence="5">
    <location>
        <begin position="233"/>
        <end position="254"/>
    </location>
</feature>
<evidence type="ECO:0000259" key="6">
    <source>
        <dbReference type="PROSITE" id="PS50850"/>
    </source>
</evidence>
<feature type="transmembrane region" description="Helical" evidence="5">
    <location>
        <begin position="340"/>
        <end position="360"/>
    </location>
</feature>
<keyword evidence="4 5" id="KW-0472">Membrane</keyword>
<proteinExistence type="predicted"/>
<feature type="transmembrane region" description="Helical" evidence="5">
    <location>
        <begin position="171"/>
        <end position="195"/>
    </location>
</feature>
<dbReference type="OrthoDB" id="9781469at2"/>
<reference evidence="7 8" key="1">
    <citation type="submission" date="2016-11" db="EMBL/GenBank/DDBJ databases">
        <authorList>
            <person name="Jaros S."/>
            <person name="Januszkiewicz K."/>
            <person name="Wedrychowicz H."/>
        </authorList>
    </citation>
    <scope>NUCLEOTIDE SEQUENCE [LARGE SCALE GENOMIC DNA]</scope>
    <source>
        <strain evidence="7 8">DSM 44523</strain>
    </source>
</reference>
<name>A0A1M5EXY9_STRHI</name>
<dbReference type="CDD" id="cd17321">
    <property type="entry name" value="MFS_MMR_MDR_like"/>
    <property type="match status" value="1"/>
</dbReference>
<keyword evidence="3 5" id="KW-1133">Transmembrane helix</keyword>
<dbReference type="STRING" id="2017.SAMN05444320_105188"/>
<feature type="transmembrane region" description="Helical" evidence="5">
    <location>
        <begin position="57"/>
        <end position="80"/>
    </location>
</feature>
<keyword evidence="8" id="KW-1185">Reference proteome</keyword>
<feature type="transmembrane region" description="Helical" evidence="5">
    <location>
        <begin position="275"/>
        <end position="295"/>
    </location>
</feature>
<dbReference type="PROSITE" id="PS50850">
    <property type="entry name" value="MFS"/>
    <property type="match status" value="1"/>
</dbReference>
<dbReference type="AlphaFoldDB" id="A0A1M5EXY9"/>
<feature type="transmembrane region" description="Helical" evidence="5">
    <location>
        <begin position="483"/>
        <end position="503"/>
    </location>
</feature>
<keyword evidence="2 5" id="KW-0812">Transmembrane</keyword>
<organism evidence="7 8">
    <name type="scientific">Streptoalloteichus hindustanus</name>
    <dbReference type="NCBI Taxonomy" id="2017"/>
    <lineage>
        <taxon>Bacteria</taxon>
        <taxon>Bacillati</taxon>
        <taxon>Actinomycetota</taxon>
        <taxon>Actinomycetes</taxon>
        <taxon>Pseudonocardiales</taxon>
        <taxon>Pseudonocardiaceae</taxon>
        <taxon>Streptoalloteichus</taxon>
    </lineage>
</organism>
<evidence type="ECO:0000256" key="4">
    <source>
        <dbReference type="ARBA" id="ARBA00023136"/>
    </source>
</evidence>